<evidence type="ECO:0000256" key="2">
    <source>
        <dbReference type="ARBA" id="ARBA00022692"/>
    </source>
</evidence>
<dbReference type="Proteomes" id="UP000184546">
    <property type="component" value="Unassembled WGS sequence"/>
</dbReference>
<dbReference type="GO" id="GO:0003677">
    <property type="term" value="F:DNA binding"/>
    <property type="evidence" value="ECO:0007669"/>
    <property type="project" value="InterPro"/>
</dbReference>
<feature type="transmembrane region" description="Helical" evidence="9">
    <location>
        <begin position="374"/>
        <end position="397"/>
    </location>
</feature>
<comment type="subcellular location">
    <subcellularLocation>
        <location evidence="1">Membrane</location>
        <topology evidence="1">Multi-pass membrane protein</topology>
    </subcellularLocation>
</comment>
<feature type="transmembrane region" description="Helical" evidence="9">
    <location>
        <begin position="310"/>
        <end position="334"/>
    </location>
</feature>
<keyword evidence="3 9" id="KW-1133">Transmembrane helix</keyword>
<feature type="transmembrane region" description="Helical" evidence="9">
    <location>
        <begin position="266"/>
        <end position="290"/>
    </location>
</feature>
<evidence type="ECO:0000256" key="4">
    <source>
        <dbReference type="ARBA" id="ARBA00023015"/>
    </source>
</evidence>
<dbReference type="GO" id="GO:0006351">
    <property type="term" value="P:DNA-templated transcription"/>
    <property type="evidence" value="ECO:0007669"/>
    <property type="project" value="InterPro"/>
</dbReference>
<feature type="domain" description="Major facilitator superfamily (MFS) profile" evidence="10">
    <location>
        <begin position="24"/>
        <end position="486"/>
    </location>
</feature>
<dbReference type="EMBL" id="KV878976">
    <property type="protein sequence ID" value="OJK00419.1"/>
    <property type="molecule type" value="Genomic_DNA"/>
</dbReference>
<dbReference type="GO" id="GO:0008270">
    <property type="term" value="F:zinc ion binding"/>
    <property type="evidence" value="ECO:0007669"/>
    <property type="project" value="InterPro"/>
</dbReference>
<proteinExistence type="predicted"/>
<feature type="transmembrane region" description="Helical" evidence="9">
    <location>
        <begin position="150"/>
        <end position="173"/>
    </location>
</feature>
<keyword evidence="2 9" id="KW-0812">Transmembrane</keyword>
<feature type="transmembrane region" description="Helical" evidence="9">
    <location>
        <begin position="179"/>
        <end position="199"/>
    </location>
</feature>
<evidence type="ECO:0000256" key="7">
    <source>
        <dbReference type="ARBA" id="ARBA00023242"/>
    </source>
</evidence>
<evidence type="ECO:0000256" key="5">
    <source>
        <dbReference type="ARBA" id="ARBA00023136"/>
    </source>
</evidence>
<keyword evidence="6" id="KW-0804">Transcription</keyword>
<sequence length="1079" mass="118030">MLRIRPSPSPIAPSDWTRTRRELLFATIILGSCATGSLGPLLVPGFVVVAADLNVSLTSVTLLNGSLVMALGVSAYVCSPVANYFGRRPVYLFTTLLVLISCCWAAVAKSYSSLIASRVFQGLGMGGFFALAGTSSINEVFHVHERGLRVGLWNFAVIVSVNLTPIISGYIISGLSWRWGFWLEVILFGLLLGAVVFCFPETSIPSDRDDEADDTFTAPTSNTEKLEEATITSSRVSAIPTHNLLQFPRRPTNQIKTLGTSLLSPLALLLHPIVIWGCIMWSVTFTWTILLGAVASQIFTAPPFNMSTVAVGNLTGVAPLIGSALGTVLGGWLCDWCSRVLPPSPSSTNATSDHSNLPDDNIPTHPAPESRLPVLLLATIAMATGSFGLGAAIAHGYSGVACGVFMAILNFAVGMGCTGIVAYSNDVCGDRAGDAFGLAMIAKSAFAFGLTFVYNDFLARSGPLVFFATFGALSVGVMLSTIPLRRVDADYVRGLEDQIAMLKEELHRSQPFNAVTLTENVPPGRKEACANSPDNTADPATVASALPDNMSTAIEDVSALIWRMSIESNGEEAFIGPSGNFCFPVSHREDLSTGGQKHMPSTTLPSPSSWEKSSGSSRSDIRSNTSYLLALFTQCINPIHQFVDTETLNKLHGGQLNADLTLIKTAALAAGALYSDDAKNRTVGEEAAAVVDAMVMQHCRESPSVHTVQALSIMCWRELGLEEHNMAWMYNSMCASMALHLGLPVSMAQETKLSDAESINSLQESSVFMDRIATSLLGRNCMLPWRRIKTQFFISTVGPVPSLDELAFDHQCRLWFIHDQHMDRIYSFEFTSLSSAQKSHILLNARDQLYAFRRQMDPQIQLSRTRAIVPSIIYLHISYHMSHILIHRPYLKQATQRSSMYQLCVRAMSTAAASIVRLLREYRKVAPVDHMPPFVVHSVLTAAVTHLCNATSTYQALRSASTAQFRVCFHVLWAMQQRWVKARRAICLLRQLARRWQVMGALPLQHGFPAVSNPREEAPEEEQLESEWLPTEAHEDEDTALFDCEEIGTASIFPDIFHETGFDLFGMTDYQHDFLSDSI</sequence>
<feature type="transmembrane region" description="Helical" evidence="9">
    <location>
        <begin position="90"/>
        <end position="107"/>
    </location>
</feature>
<dbReference type="AlphaFoldDB" id="A0A1L9WW67"/>
<evidence type="ECO:0000259" key="10">
    <source>
        <dbReference type="PROSITE" id="PS50850"/>
    </source>
</evidence>
<dbReference type="VEuPathDB" id="FungiDB:ASPACDRAFT_1855993"/>
<feature type="compositionally biased region" description="Low complexity" evidence="8">
    <location>
        <begin position="606"/>
        <end position="619"/>
    </location>
</feature>
<evidence type="ECO:0000256" key="6">
    <source>
        <dbReference type="ARBA" id="ARBA00023163"/>
    </source>
</evidence>
<name>A0A1L9WW67_ASPA1</name>
<dbReference type="InterPro" id="IPR007219">
    <property type="entry name" value="XnlR_reg_dom"/>
</dbReference>
<dbReference type="RefSeq" id="XP_020056758.1">
    <property type="nucleotide sequence ID" value="XM_020197461.1"/>
</dbReference>
<gene>
    <name evidence="11" type="ORF">ASPACDRAFT_1855993</name>
</gene>
<feature type="region of interest" description="Disordered" evidence="8">
    <location>
        <begin position="586"/>
        <end position="619"/>
    </location>
</feature>
<feature type="transmembrane region" description="Helical" evidence="9">
    <location>
        <begin position="55"/>
        <end position="78"/>
    </location>
</feature>
<feature type="compositionally biased region" description="Polar residues" evidence="8">
    <location>
        <begin position="593"/>
        <end position="605"/>
    </location>
</feature>
<evidence type="ECO:0000256" key="8">
    <source>
        <dbReference type="SAM" id="MobiDB-lite"/>
    </source>
</evidence>
<dbReference type="GeneID" id="30971275"/>
<dbReference type="GO" id="GO:0022857">
    <property type="term" value="F:transmembrane transporter activity"/>
    <property type="evidence" value="ECO:0007669"/>
    <property type="project" value="InterPro"/>
</dbReference>
<dbReference type="GO" id="GO:0005886">
    <property type="term" value="C:plasma membrane"/>
    <property type="evidence" value="ECO:0007669"/>
    <property type="project" value="TreeGrafter"/>
</dbReference>
<keyword evidence="5 9" id="KW-0472">Membrane</keyword>
<dbReference type="Gene3D" id="1.20.1250.20">
    <property type="entry name" value="MFS general substrate transporter like domains"/>
    <property type="match status" value="1"/>
</dbReference>
<organism evidence="11 12">
    <name type="scientific">Aspergillus aculeatus (strain ATCC 16872 / CBS 172.66 / WB 5094)</name>
    <dbReference type="NCBI Taxonomy" id="690307"/>
    <lineage>
        <taxon>Eukaryota</taxon>
        <taxon>Fungi</taxon>
        <taxon>Dikarya</taxon>
        <taxon>Ascomycota</taxon>
        <taxon>Pezizomycotina</taxon>
        <taxon>Eurotiomycetes</taxon>
        <taxon>Eurotiomycetidae</taxon>
        <taxon>Eurotiales</taxon>
        <taxon>Aspergillaceae</taxon>
        <taxon>Aspergillus</taxon>
        <taxon>Aspergillus subgen. Circumdati</taxon>
    </lineage>
</organism>
<keyword evidence="7" id="KW-0539">Nucleus</keyword>
<dbReference type="STRING" id="690307.A0A1L9WW67"/>
<feature type="region of interest" description="Disordered" evidence="8">
    <location>
        <begin position="1010"/>
        <end position="1030"/>
    </location>
</feature>
<dbReference type="Pfam" id="PF07690">
    <property type="entry name" value="MFS_1"/>
    <property type="match status" value="1"/>
</dbReference>
<accession>A0A1L9WW67</accession>
<feature type="transmembrane region" description="Helical" evidence="9">
    <location>
        <begin position="466"/>
        <end position="484"/>
    </location>
</feature>
<dbReference type="PANTHER" id="PTHR23502">
    <property type="entry name" value="MAJOR FACILITATOR SUPERFAMILY"/>
    <property type="match status" value="1"/>
</dbReference>
<evidence type="ECO:0000313" key="12">
    <source>
        <dbReference type="Proteomes" id="UP000184546"/>
    </source>
</evidence>
<dbReference type="CDD" id="cd12148">
    <property type="entry name" value="fungal_TF_MHR"/>
    <property type="match status" value="1"/>
</dbReference>
<evidence type="ECO:0000313" key="11">
    <source>
        <dbReference type="EMBL" id="OJK00419.1"/>
    </source>
</evidence>
<reference evidence="12" key="1">
    <citation type="journal article" date="2017" name="Genome Biol.">
        <title>Comparative genomics reveals high biological diversity and specific adaptations in the industrially and medically important fungal genus Aspergillus.</title>
        <authorList>
            <person name="de Vries R.P."/>
            <person name="Riley R."/>
            <person name="Wiebenga A."/>
            <person name="Aguilar-Osorio G."/>
            <person name="Amillis S."/>
            <person name="Uchima C.A."/>
            <person name="Anderluh G."/>
            <person name="Asadollahi M."/>
            <person name="Askin M."/>
            <person name="Barry K."/>
            <person name="Battaglia E."/>
            <person name="Bayram O."/>
            <person name="Benocci T."/>
            <person name="Braus-Stromeyer S.A."/>
            <person name="Caldana C."/>
            <person name="Canovas D."/>
            <person name="Cerqueira G.C."/>
            <person name="Chen F."/>
            <person name="Chen W."/>
            <person name="Choi C."/>
            <person name="Clum A."/>
            <person name="Dos Santos R.A."/>
            <person name="Damasio A.R."/>
            <person name="Diallinas G."/>
            <person name="Emri T."/>
            <person name="Fekete E."/>
            <person name="Flipphi M."/>
            <person name="Freyberg S."/>
            <person name="Gallo A."/>
            <person name="Gournas C."/>
            <person name="Habgood R."/>
            <person name="Hainaut M."/>
            <person name="Harispe M.L."/>
            <person name="Henrissat B."/>
            <person name="Hilden K.S."/>
            <person name="Hope R."/>
            <person name="Hossain A."/>
            <person name="Karabika E."/>
            <person name="Karaffa L."/>
            <person name="Karanyi Z."/>
            <person name="Krasevec N."/>
            <person name="Kuo A."/>
            <person name="Kusch H."/>
            <person name="LaButti K."/>
            <person name="Lagendijk E.L."/>
            <person name="Lapidus A."/>
            <person name="Levasseur A."/>
            <person name="Lindquist E."/>
            <person name="Lipzen A."/>
            <person name="Logrieco A.F."/>
            <person name="MacCabe A."/>
            <person name="Maekelae M.R."/>
            <person name="Malavazi I."/>
            <person name="Melin P."/>
            <person name="Meyer V."/>
            <person name="Mielnichuk N."/>
            <person name="Miskei M."/>
            <person name="Molnar A.P."/>
            <person name="Mule G."/>
            <person name="Ngan C.Y."/>
            <person name="Orejas M."/>
            <person name="Orosz E."/>
            <person name="Ouedraogo J.P."/>
            <person name="Overkamp K.M."/>
            <person name="Park H.-S."/>
            <person name="Perrone G."/>
            <person name="Piumi F."/>
            <person name="Punt P.J."/>
            <person name="Ram A.F."/>
            <person name="Ramon A."/>
            <person name="Rauscher S."/>
            <person name="Record E."/>
            <person name="Riano-Pachon D.M."/>
            <person name="Robert V."/>
            <person name="Roehrig J."/>
            <person name="Ruller R."/>
            <person name="Salamov A."/>
            <person name="Salih N.S."/>
            <person name="Samson R.A."/>
            <person name="Sandor E."/>
            <person name="Sanguinetti M."/>
            <person name="Schuetze T."/>
            <person name="Sepcic K."/>
            <person name="Shelest E."/>
            <person name="Sherlock G."/>
            <person name="Sophianopoulou V."/>
            <person name="Squina F.M."/>
            <person name="Sun H."/>
            <person name="Susca A."/>
            <person name="Todd R.B."/>
            <person name="Tsang A."/>
            <person name="Unkles S.E."/>
            <person name="van de Wiele N."/>
            <person name="van Rossen-Uffink D."/>
            <person name="Oliveira J.V."/>
            <person name="Vesth T.C."/>
            <person name="Visser J."/>
            <person name="Yu J.-H."/>
            <person name="Zhou M."/>
            <person name="Andersen M.R."/>
            <person name="Archer D.B."/>
            <person name="Baker S.E."/>
            <person name="Benoit I."/>
            <person name="Brakhage A.A."/>
            <person name="Braus G.H."/>
            <person name="Fischer R."/>
            <person name="Frisvad J.C."/>
            <person name="Goldman G.H."/>
            <person name="Houbraken J."/>
            <person name="Oakley B."/>
            <person name="Pocsi I."/>
            <person name="Scazzocchio C."/>
            <person name="Seiboth B."/>
            <person name="vanKuyk P.A."/>
            <person name="Wortman J."/>
            <person name="Dyer P.S."/>
            <person name="Grigoriev I.V."/>
        </authorList>
    </citation>
    <scope>NUCLEOTIDE SEQUENCE [LARGE SCALE GENOMIC DNA]</scope>
    <source>
        <strain evidence="12">ATCC 16872 / CBS 172.66 / WB 5094</strain>
    </source>
</reference>
<feature type="transmembrane region" description="Helical" evidence="9">
    <location>
        <begin position="23"/>
        <end position="43"/>
    </location>
</feature>
<dbReference type="SUPFAM" id="SSF103473">
    <property type="entry name" value="MFS general substrate transporter"/>
    <property type="match status" value="1"/>
</dbReference>
<dbReference type="PROSITE" id="PS51257">
    <property type="entry name" value="PROKAR_LIPOPROTEIN"/>
    <property type="match status" value="1"/>
</dbReference>
<feature type="transmembrane region" description="Helical" evidence="9">
    <location>
        <begin position="435"/>
        <end position="454"/>
    </location>
</feature>
<keyword evidence="12" id="KW-1185">Reference proteome</keyword>
<dbReference type="Pfam" id="PF04082">
    <property type="entry name" value="Fungal_trans"/>
    <property type="match status" value="1"/>
</dbReference>
<protein>
    <recommendedName>
        <fullName evidence="10">Major facilitator superfamily (MFS) profile domain-containing protein</fullName>
    </recommendedName>
</protein>
<dbReference type="InterPro" id="IPR011701">
    <property type="entry name" value="MFS"/>
</dbReference>
<dbReference type="InterPro" id="IPR036259">
    <property type="entry name" value="MFS_trans_sf"/>
</dbReference>
<keyword evidence="4" id="KW-0805">Transcription regulation</keyword>
<feature type="transmembrane region" description="Helical" evidence="9">
    <location>
        <begin position="403"/>
        <end position="423"/>
    </location>
</feature>
<dbReference type="PANTHER" id="PTHR23502:SF20">
    <property type="entry name" value="TRANSPORTER, PUTATIVE (AFU_ORTHOLOGUE AFUA_6G13880)-RELATED"/>
    <property type="match status" value="1"/>
</dbReference>
<evidence type="ECO:0000256" key="1">
    <source>
        <dbReference type="ARBA" id="ARBA00004141"/>
    </source>
</evidence>
<evidence type="ECO:0000256" key="9">
    <source>
        <dbReference type="SAM" id="Phobius"/>
    </source>
</evidence>
<dbReference type="InterPro" id="IPR020846">
    <property type="entry name" value="MFS_dom"/>
</dbReference>
<dbReference type="PROSITE" id="PS50850">
    <property type="entry name" value="MFS"/>
    <property type="match status" value="1"/>
</dbReference>
<evidence type="ECO:0000256" key="3">
    <source>
        <dbReference type="ARBA" id="ARBA00022989"/>
    </source>
</evidence>
<feature type="transmembrane region" description="Helical" evidence="9">
    <location>
        <begin position="119"/>
        <end position="138"/>
    </location>
</feature>
<dbReference type="OrthoDB" id="10249920at2759"/>